<proteinExistence type="predicted"/>
<dbReference type="EMBL" id="CAJVPZ010035882">
    <property type="protein sequence ID" value="CAG8750025.1"/>
    <property type="molecule type" value="Genomic_DNA"/>
</dbReference>
<accession>A0A9N9NPY8</accession>
<evidence type="ECO:0000256" key="3">
    <source>
        <dbReference type="ARBA" id="ARBA00022840"/>
    </source>
</evidence>
<dbReference type="OrthoDB" id="1722066at2759"/>
<dbReference type="AlphaFoldDB" id="A0A9N9NPY8"/>
<evidence type="ECO:0000256" key="5">
    <source>
        <dbReference type="SAM" id="Coils"/>
    </source>
</evidence>
<feature type="domain" description="Aspartyl/Glutamyl-tRNA(Gln) amidotransferase subunit B/E catalytic" evidence="6">
    <location>
        <begin position="1"/>
        <end position="79"/>
    </location>
</feature>
<dbReference type="PANTHER" id="PTHR11659:SF0">
    <property type="entry name" value="GLUTAMYL-TRNA(GLN) AMIDOTRANSFERASE SUBUNIT B, MITOCHONDRIAL"/>
    <property type="match status" value="1"/>
</dbReference>
<keyword evidence="1" id="KW-0436">Ligase</keyword>
<dbReference type="InterPro" id="IPR017959">
    <property type="entry name" value="Asn/Gln-tRNA_amidoTrfase_suB/E"/>
</dbReference>
<evidence type="ECO:0000256" key="1">
    <source>
        <dbReference type="ARBA" id="ARBA00022598"/>
    </source>
</evidence>
<evidence type="ECO:0000256" key="2">
    <source>
        <dbReference type="ARBA" id="ARBA00022741"/>
    </source>
</evidence>
<organism evidence="7 8">
    <name type="scientific">Racocetra fulgida</name>
    <dbReference type="NCBI Taxonomy" id="60492"/>
    <lineage>
        <taxon>Eukaryota</taxon>
        <taxon>Fungi</taxon>
        <taxon>Fungi incertae sedis</taxon>
        <taxon>Mucoromycota</taxon>
        <taxon>Glomeromycotina</taxon>
        <taxon>Glomeromycetes</taxon>
        <taxon>Diversisporales</taxon>
        <taxon>Gigasporaceae</taxon>
        <taxon>Racocetra</taxon>
    </lineage>
</organism>
<dbReference type="SUPFAM" id="SSF55931">
    <property type="entry name" value="Glutamine synthetase/guanido kinase"/>
    <property type="match status" value="1"/>
</dbReference>
<gene>
    <name evidence="7" type="ORF">RFULGI_LOCUS13528</name>
</gene>
<keyword evidence="3" id="KW-0067">ATP-binding</keyword>
<feature type="non-terminal residue" evidence="7">
    <location>
        <position position="1"/>
    </location>
</feature>
<evidence type="ECO:0000259" key="6">
    <source>
        <dbReference type="Pfam" id="PF02934"/>
    </source>
</evidence>
<dbReference type="GO" id="GO:0030956">
    <property type="term" value="C:glutamyl-tRNA(Gln) amidotransferase complex"/>
    <property type="evidence" value="ECO:0007669"/>
    <property type="project" value="TreeGrafter"/>
</dbReference>
<keyword evidence="8" id="KW-1185">Reference proteome</keyword>
<dbReference type="GO" id="GO:0032543">
    <property type="term" value="P:mitochondrial translation"/>
    <property type="evidence" value="ECO:0007669"/>
    <property type="project" value="TreeGrafter"/>
</dbReference>
<sequence length="84" mass="9687">GSLRCDVNVSVHEHGTPYGTRCEIKNLNSIKFLMAAIERQIKELENGNNIEQETRGFDVSKSQTFRLRSKETATDYRYQECFAI</sequence>
<dbReference type="Proteomes" id="UP000789396">
    <property type="component" value="Unassembled WGS sequence"/>
</dbReference>
<reference evidence="7" key="1">
    <citation type="submission" date="2021-06" db="EMBL/GenBank/DDBJ databases">
        <authorList>
            <person name="Kallberg Y."/>
            <person name="Tangrot J."/>
            <person name="Rosling A."/>
        </authorList>
    </citation>
    <scope>NUCLEOTIDE SEQUENCE</scope>
    <source>
        <strain evidence="7">IN212</strain>
    </source>
</reference>
<comment type="caution">
    <text evidence="7">The sequence shown here is derived from an EMBL/GenBank/DDBJ whole genome shotgun (WGS) entry which is preliminary data.</text>
</comment>
<dbReference type="GO" id="GO:0070681">
    <property type="term" value="P:glutaminyl-tRNAGln biosynthesis via transamidation"/>
    <property type="evidence" value="ECO:0007669"/>
    <property type="project" value="TreeGrafter"/>
</dbReference>
<dbReference type="GO" id="GO:0005739">
    <property type="term" value="C:mitochondrion"/>
    <property type="evidence" value="ECO:0007669"/>
    <property type="project" value="TreeGrafter"/>
</dbReference>
<keyword evidence="2" id="KW-0547">Nucleotide-binding</keyword>
<feature type="coiled-coil region" evidence="5">
    <location>
        <begin position="27"/>
        <end position="54"/>
    </location>
</feature>
<evidence type="ECO:0000313" key="8">
    <source>
        <dbReference type="Proteomes" id="UP000789396"/>
    </source>
</evidence>
<evidence type="ECO:0000256" key="4">
    <source>
        <dbReference type="ARBA" id="ARBA00022917"/>
    </source>
</evidence>
<evidence type="ECO:0000313" key="7">
    <source>
        <dbReference type="EMBL" id="CAG8750025.1"/>
    </source>
</evidence>
<name>A0A9N9NPY8_9GLOM</name>
<keyword evidence="4" id="KW-0648">Protein biosynthesis</keyword>
<dbReference type="Pfam" id="PF02934">
    <property type="entry name" value="GatB_N"/>
    <property type="match status" value="1"/>
</dbReference>
<keyword evidence="5" id="KW-0175">Coiled coil</keyword>
<dbReference type="GO" id="GO:0050567">
    <property type="term" value="F:glutaminyl-tRNA synthase (glutamine-hydrolyzing) activity"/>
    <property type="evidence" value="ECO:0007669"/>
    <property type="project" value="TreeGrafter"/>
</dbReference>
<dbReference type="PANTHER" id="PTHR11659">
    <property type="entry name" value="GLUTAMYL-TRNA GLN AMIDOTRANSFERASE SUBUNIT B MITOCHONDRIAL AND PROKARYOTIC PET112-RELATED"/>
    <property type="match status" value="1"/>
</dbReference>
<protein>
    <submittedName>
        <fullName evidence="7">4643_t:CDS:1</fullName>
    </submittedName>
</protein>
<dbReference type="InterPro" id="IPR006075">
    <property type="entry name" value="Asn/Gln-tRNA_Trfase_suB/E_cat"/>
</dbReference>
<dbReference type="InterPro" id="IPR014746">
    <property type="entry name" value="Gln_synth/guanido_kin_cat_dom"/>
</dbReference>
<dbReference type="GO" id="GO:0005524">
    <property type="term" value="F:ATP binding"/>
    <property type="evidence" value="ECO:0007669"/>
    <property type="project" value="UniProtKB-KW"/>
</dbReference>